<dbReference type="EMBL" id="ONZP01000011">
    <property type="protein sequence ID" value="SPJ70506.1"/>
    <property type="molecule type" value="Genomic_DNA"/>
</dbReference>
<accession>A0AAE8LXP5</accession>
<comment type="caution">
    <text evidence="1">The sequence shown here is derived from an EMBL/GenBank/DDBJ whole genome shotgun (WGS) entry which is preliminary data.</text>
</comment>
<organism evidence="1 2">
    <name type="scientific">Fusarium torulosum</name>
    <dbReference type="NCBI Taxonomy" id="33205"/>
    <lineage>
        <taxon>Eukaryota</taxon>
        <taxon>Fungi</taxon>
        <taxon>Dikarya</taxon>
        <taxon>Ascomycota</taxon>
        <taxon>Pezizomycotina</taxon>
        <taxon>Sordariomycetes</taxon>
        <taxon>Hypocreomycetidae</taxon>
        <taxon>Hypocreales</taxon>
        <taxon>Nectriaceae</taxon>
        <taxon>Fusarium</taxon>
    </lineage>
</organism>
<proteinExistence type="predicted"/>
<keyword evidence="2" id="KW-1185">Reference proteome</keyword>
<dbReference type="AlphaFoldDB" id="A0AAE8LXP5"/>
<reference evidence="1" key="1">
    <citation type="submission" date="2018-03" db="EMBL/GenBank/DDBJ databases">
        <authorList>
            <person name="Guldener U."/>
        </authorList>
    </citation>
    <scope>NUCLEOTIDE SEQUENCE</scope>
</reference>
<evidence type="ECO:0000313" key="2">
    <source>
        <dbReference type="Proteomes" id="UP001187734"/>
    </source>
</evidence>
<protein>
    <submittedName>
        <fullName evidence="1">Uncharacterized protein</fullName>
    </submittedName>
</protein>
<dbReference type="Proteomes" id="UP001187734">
    <property type="component" value="Unassembled WGS sequence"/>
</dbReference>
<name>A0AAE8LXP5_9HYPO</name>
<evidence type="ECO:0000313" key="1">
    <source>
        <dbReference type="EMBL" id="SPJ70506.1"/>
    </source>
</evidence>
<gene>
    <name evidence="1" type="ORF">FTOL_00234</name>
</gene>
<sequence>MANTCPIGLGRARRQAVVCVYSPR</sequence>